<comment type="caution">
    <text evidence="1">The sequence shown here is derived from an EMBL/GenBank/DDBJ whole genome shotgun (WGS) entry which is preliminary data.</text>
</comment>
<dbReference type="Proteomes" id="UP000693946">
    <property type="component" value="Linkage Group LG12"/>
</dbReference>
<dbReference type="AlphaFoldDB" id="A0AAV6SKD7"/>
<dbReference type="EMBL" id="JAGKHQ010000004">
    <property type="protein sequence ID" value="KAG7517470.1"/>
    <property type="molecule type" value="Genomic_DNA"/>
</dbReference>
<organism evidence="1 2">
    <name type="scientific">Solea senegalensis</name>
    <name type="common">Senegalese sole</name>
    <dbReference type="NCBI Taxonomy" id="28829"/>
    <lineage>
        <taxon>Eukaryota</taxon>
        <taxon>Metazoa</taxon>
        <taxon>Chordata</taxon>
        <taxon>Craniata</taxon>
        <taxon>Vertebrata</taxon>
        <taxon>Euteleostomi</taxon>
        <taxon>Actinopterygii</taxon>
        <taxon>Neopterygii</taxon>
        <taxon>Teleostei</taxon>
        <taxon>Neoteleostei</taxon>
        <taxon>Acanthomorphata</taxon>
        <taxon>Carangaria</taxon>
        <taxon>Pleuronectiformes</taxon>
        <taxon>Pleuronectoidei</taxon>
        <taxon>Soleidae</taxon>
        <taxon>Solea</taxon>
    </lineage>
</organism>
<evidence type="ECO:0000313" key="1">
    <source>
        <dbReference type="EMBL" id="KAG7517470.1"/>
    </source>
</evidence>
<gene>
    <name evidence="1" type="ORF">JOB18_008627</name>
</gene>
<accession>A0AAV6SKD7</accession>
<proteinExistence type="predicted"/>
<evidence type="ECO:0000313" key="2">
    <source>
        <dbReference type="Proteomes" id="UP000693946"/>
    </source>
</evidence>
<sequence>MSTAACLRGRHTDMDVCVSDVCDPVVVESYSDCDTCAAEMRNSEPIKDVRHIPRNKKPYTHESLAVSCRGQITVHGKLMSYTELCAAGPRSLIRPDIQSDVS</sequence>
<protein>
    <submittedName>
        <fullName evidence="1">Uncharacterized protein</fullName>
    </submittedName>
</protein>
<name>A0AAV6SKD7_SOLSE</name>
<reference evidence="1 2" key="1">
    <citation type="journal article" date="2021" name="Sci. Rep.">
        <title>Chromosome anchoring in Senegalese sole (Solea senegalensis) reveals sex-associated markers and genome rearrangements in flatfish.</title>
        <authorList>
            <person name="Guerrero-Cozar I."/>
            <person name="Gomez-Garrido J."/>
            <person name="Berbel C."/>
            <person name="Martinez-Blanch J.F."/>
            <person name="Alioto T."/>
            <person name="Claros M.G."/>
            <person name="Gagnaire P.A."/>
            <person name="Manchado M."/>
        </authorList>
    </citation>
    <scope>NUCLEOTIDE SEQUENCE [LARGE SCALE GENOMIC DNA]</scope>
    <source>
        <strain evidence="1">Sse05_10M</strain>
    </source>
</reference>
<keyword evidence="2" id="KW-1185">Reference proteome</keyword>